<evidence type="ECO:0000256" key="6">
    <source>
        <dbReference type="PIRSR" id="PIRSR604808-1"/>
    </source>
</evidence>
<dbReference type="Gene3D" id="3.60.10.10">
    <property type="entry name" value="Endonuclease/exonuclease/phosphatase"/>
    <property type="match status" value="1"/>
</dbReference>
<dbReference type="GO" id="GO:0003906">
    <property type="term" value="F:DNA-(apurinic or apyrimidinic site) endonuclease activity"/>
    <property type="evidence" value="ECO:0007669"/>
    <property type="project" value="TreeGrafter"/>
</dbReference>
<dbReference type="SUPFAM" id="SSF56219">
    <property type="entry name" value="DNase I-like"/>
    <property type="match status" value="1"/>
</dbReference>
<keyword evidence="3 7" id="KW-0479">Metal-binding</keyword>
<feature type="site" description="Transition state stabilizer" evidence="8">
    <location>
        <position position="150"/>
    </location>
</feature>
<evidence type="ECO:0000256" key="8">
    <source>
        <dbReference type="PIRSR" id="PIRSR604808-3"/>
    </source>
</evidence>
<feature type="site" description="Interaction with DNA substrate" evidence="8">
    <location>
        <position position="245"/>
    </location>
</feature>
<dbReference type="PROSITE" id="PS51435">
    <property type="entry name" value="AP_NUCLEASE_F1_4"/>
    <property type="match status" value="1"/>
</dbReference>
<evidence type="ECO:0000256" key="7">
    <source>
        <dbReference type="PIRSR" id="PIRSR604808-2"/>
    </source>
</evidence>
<dbReference type="Pfam" id="PF03372">
    <property type="entry name" value="Exo_endo_phos"/>
    <property type="match status" value="1"/>
</dbReference>
<evidence type="ECO:0000313" key="10">
    <source>
        <dbReference type="EMBL" id="QYM78667.1"/>
    </source>
</evidence>
<dbReference type="InterPro" id="IPR005135">
    <property type="entry name" value="Endo/exonuclease/phosphatase"/>
</dbReference>
<evidence type="ECO:0000313" key="11">
    <source>
        <dbReference type="Proteomes" id="UP000825051"/>
    </source>
</evidence>
<feature type="active site" evidence="6">
    <location>
        <position position="107"/>
    </location>
</feature>
<feature type="active site" description="Proton donor/acceptor" evidence="6">
    <location>
        <position position="148"/>
    </location>
</feature>
<dbReference type="GO" id="GO:0008081">
    <property type="term" value="F:phosphoric diester hydrolase activity"/>
    <property type="evidence" value="ECO:0007669"/>
    <property type="project" value="TreeGrafter"/>
</dbReference>
<dbReference type="KEGG" id="ole:K0B96_15385"/>
<dbReference type="Proteomes" id="UP000825051">
    <property type="component" value="Chromosome"/>
</dbReference>
<feature type="active site" description="Proton acceptor" evidence="6">
    <location>
        <position position="245"/>
    </location>
</feature>
<feature type="binding site" evidence="7">
    <location>
        <position position="7"/>
    </location>
    <ligand>
        <name>Mg(2+)</name>
        <dbReference type="ChEBI" id="CHEBI:18420"/>
        <label>1</label>
    </ligand>
</feature>
<name>A0A8F9XG15_9BACT</name>
<feature type="binding site" evidence="7">
    <location>
        <position position="245"/>
    </location>
    <ligand>
        <name>Mg(2+)</name>
        <dbReference type="ChEBI" id="CHEBI:18420"/>
        <label>1</label>
    </ligand>
</feature>
<keyword evidence="7" id="KW-0464">Manganese</keyword>
<dbReference type="CDD" id="cd09087">
    <property type="entry name" value="Ape1-like_AP-endo"/>
    <property type="match status" value="1"/>
</dbReference>
<comment type="cofactor">
    <cofactor evidence="7">
        <name>Mg(2+)</name>
        <dbReference type="ChEBI" id="CHEBI:18420"/>
    </cofactor>
    <cofactor evidence="7">
        <name>Mn(2+)</name>
        <dbReference type="ChEBI" id="CHEBI:29035"/>
    </cofactor>
    <text evidence="7">Probably binds two magnesium or manganese ions per subunit.</text>
</comment>
<accession>A0A8F9XG15</accession>
<evidence type="ECO:0000256" key="3">
    <source>
        <dbReference type="ARBA" id="ARBA00022723"/>
    </source>
</evidence>
<dbReference type="InterPro" id="IPR020847">
    <property type="entry name" value="AP_endonuclease_F1_BS"/>
</dbReference>
<dbReference type="InterPro" id="IPR020848">
    <property type="entry name" value="AP_endonuclease_F1_CS"/>
</dbReference>
<keyword evidence="4 10" id="KW-0378">Hydrolase</keyword>
<dbReference type="InterPro" id="IPR036691">
    <property type="entry name" value="Endo/exonu/phosph_ase_sf"/>
</dbReference>
<feature type="site" description="Important for catalytic activity" evidence="8">
    <location>
        <position position="219"/>
    </location>
</feature>
<comment type="cofactor">
    <cofactor evidence="1">
        <name>Mn(2+)</name>
        <dbReference type="ChEBI" id="CHEBI:29035"/>
    </cofactor>
</comment>
<evidence type="ECO:0000256" key="5">
    <source>
        <dbReference type="ARBA" id="ARBA00022842"/>
    </source>
</evidence>
<dbReference type="RefSeq" id="WP_220161771.1">
    <property type="nucleotide sequence ID" value="NZ_CP080507.1"/>
</dbReference>
<dbReference type="InterPro" id="IPR004808">
    <property type="entry name" value="AP_endonuc_1"/>
</dbReference>
<feature type="domain" description="Endonuclease/exonuclease/phosphatase" evidence="9">
    <location>
        <begin position="4"/>
        <end position="245"/>
    </location>
</feature>
<keyword evidence="5 7" id="KW-0460">Magnesium</keyword>
<comment type="similarity">
    <text evidence="2">Belongs to the DNA repair enzymes AP/ExoA family.</text>
</comment>
<organism evidence="10 11">
    <name type="scientific">Horticoccus luteus</name>
    <dbReference type="NCBI Taxonomy" id="2862869"/>
    <lineage>
        <taxon>Bacteria</taxon>
        <taxon>Pseudomonadati</taxon>
        <taxon>Verrucomicrobiota</taxon>
        <taxon>Opitutia</taxon>
        <taxon>Opitutales</taxon>
        <taxon>Opitutaceae</taxon>
        <taxon>Horticoccus</taxon>
    </lineage>
</organism>
<sequence>MKLVSWNVNGVRAVLKKGFLDYMAQVDADVICLQETKAHPGDVQHVAWAAGYTPHWYSAVKKGYSGTVIFTRVAPKKVTCGIGLAGHDDEGRVITAEFADYFLVNVYQPNSQRGLTRLKYRTEEWDPAFLAFLKKLEKKGKPVVFCGDLNVAHTEIDLTNPKTNRRNAGFTDEERGNFSTLLAKGFVDTFREFEKGPGHYTWWSQMMNCRARNIGWRVDYFVASDKLKPALKRAWISPEVMGSDHCPVGLELA</sequence>
<dbReference type="NCBIfam" id="TIGR00195">
    <property type="entry name" value="exoDNase_III"/>
    <property type="match status" value="1"/>
</dbReference>
<dbReference type="PROSITE" id="PS00728">
    <property type="entry name" value="AP_NUCLEASE_F1_3"/>
    <property type="match status" value="1"/>
</dbReference>
<dbReference type="NCBIfam" id="TIGR00633">
    <property type="entry name" value="xth"/>
    <property type="match status" value="1"/>
</dbReference>
<proteinExistence type="inferred from homology"/>
<dbReference type="EC" id="3.1.11.2" evidence="10"/>
<evidence type="ECO:0000256" key="2">
    <source>
        <dbReference type="ARBA" id="ARBA00007092"/>
    </source>
</evidence>
<evidence type="ECO:0000256" key="4">
    <source>
        <dbReference type="ARBA" id="ARBA00022801"/>
    </source>
</evidence>
<dbReference type="PROSITE" id="PS00726">
    <property type="entry name" value="AP_NUCLEASE_F1_1"/>
    <property type="match status" value="1"/>
</dbReference>
<gene>
    <name evidence="10" type="primary">xth</name>
    <name evidence="10" type="ORF">K0B96_15385</name>
</gene>
<evidence type="ECO:0000259" key="9">
    <source>
        <dbReference type="Pfam" id="PF03372"/>
    </source>
</evidence>
<dbReference type="GO" id="GO:0003677">
    <property type="term" value="F:DNA binding"/>
    <property type="evidence" value="ECO:0007669"/>
    <property type="project" value="InterPro"/>
</dbReference>
<feature type="binding site" evidence="7">
    <location>
        <position position="244"/>
    </location>
    <ligand>
        <name>Mg(2+)</name>
        <dbReference type="ChEBI" id="CHEBI:18420"/>
        <label>1</label>
    </ligand>
</feature>
<feature type="binding site" evidence="7">
    <location>
        <position position="148"/>
    </location>
    <ligand>
        <name>Mg(2+)</name>
        <dbReference type="ChEBI" id="CHEBI:18420"/>
        <label>1</label>
    </ligand>
</feature>
<dbReference type="GO" id="GO:0006284">
    <property type="term" value="P:base-excision repair"/>
    <property type="evidence" value="ECO:0007669"/>
    <property type="project" value="TreeGrafter"/>
</dbReference>
<dbReference type="PANTHER" id="PTHR22748:SF6">
    <property type="entry name" value="DNA-(APURINIC OR APYRIMIDINIC SITE) ENDONUCLEASE"/>
    <property type="match status" value="1"/>
</dbReference>
<dbReference type="GO" id="GO:0046872">
    <property type="term" value="F:metal ion binding"/>
    <property type="evidence" value="ECO:0007669"/>
    <property type="project" value="UniProtKB-KW"/>
</dbReference>
<feature type="binding site" evidence="7">
    <location>
        <position position="35"/>
    </location>
    <ligand>
        <name>Mg(2+)</name>
        <dbReference type="ChEBI" id="CHEBI:18420"/>
        <label>1</label>
    </ligand>
</feature>
<dbReference type="EMBL" id="CP080507">
    <property type="protein sequence ID" value="QYM78667.1"/>
    <property type="molecule type" value="Genomic_DNA"/>
</dbReference>
<keyword evidence="11" id="KW-1185">Reference proteome</keyword>
<reference evidence="10" key="1">
    <citation type="submission" date="2021-08" db="EMBL/GenBank/DDBJ databases">
        <title>Genome of a novel bacterium of the phylum Verrucomicrobia, Oleiharenicola sp. KSB-15.</title>
        <authorList>
            <person name="Chung J.-H."/>
            <person name="Ahn J.-H."/>
            <person name="Yoon Y."/>
            <person name="Kim D.-Y."/>
            <person name="An S.-H."/>
            <person name="Park I."/>
            <person name="Yeon J."/>
        </authorList>
    </citation>
    <scope>NUCLEOTIDE SEQUENCE</scope>
    <source>
        <strain evidence="10">KSB-15</strain>
    </source>
</reference>
<evidence type="ECO:0000256" key="1">
    <source>
        <dbReference type="ARBA" id="ARBA00001936"/>
    </source>
</evidence>
<dbReference type="PANTHER" id="PTHR22748">
    <property type="entry name" value="AP ENDONUCLEASE"/>
    <property type="match status" value="1"/>
</dbReference>
<feature type="binding site" evidence="7">
    <location>
        <position position="150"/>
    </location>
    <ligand>
        <name>Mg(2+)</name>
        <dbReference type="ChEBI" id="CHEBI:18420"/>
        <label>1</label>
    </ligand>
</feature>
<dbReference type="AlphaFoldDB" id="A0A8F9XG15"/>
<protein>
    <submittedName>
        <fullName evidence="10">Exodeoxyribonuclease III</fullName>
        <ecNumber evidence="10">3.1.11.2</ecNumber>
    </submittedName>
</protein>
<dbReference type="GO" id="GO:0008311">
    <property type="term" value="F:double-stranded DNA 3'-5' DNA exonuclease activity"/>
    <property type="evidence" value="ECO:0007669"/>
    <property type="project" value="UniProtKB-EC"/>
</dbReference>